<accession>A0ACC1NWG2</accession>
<evidence type="ECO:0000313" key="1">
    <source>
        <dbReference type="EMBL" id="KAJ2982911.1"/>
    </source>
</evidence>
<proteinExistence type="predicted"/>
<name>A0ACC1NWG2_9HYPO</name>
<organism evidence="1 2">
    <name type="scientific">Zarea fungicola</name>
    <dbReference type="NCBI Taxonomy" id="93591"/>
    <lineage>
        <taxon>Eukaryota</taxon>
        <taxon>Fungi</taxon>
        <taxon>Dikarya</taxon>
        <taxon>Ascomycota</taxon>
        <taxon>Pezizomycotina</taxon>
        <taxon>Sordariomycetes</taxon>
        <taxon>Hypocreomycetidae</taxon>
        <taxon>Hypocreales</taxon>
        <taxon>Cordycipitaceae</taxon>
        <taxon>Zarea</taxon>
    </lineage>
</organism>
<dbReference type="Proteomes" id="UP001143910">
    <property type="component" value="Unassembled WGS sequence"/>
</dbReference>
<keyword evidence="2" id="KW-1185">Reference proteome</keyword>
<gene>
    <name evidence="1" type="ORF">NQ176_g1072</name>
</gene>
<sequence length="382" mass="42756">MKARMSQLYACLLLFLRDTVRWFSRSSTSRVISAVFEPFELKRKDLIERIRTCAIAIDEEASAASKAELRGLHEHVERNGKSITVLGTRMDDVHNVHQIRLDSIDTKLHNIYAELQDIRGVELKDIRATVGDTRNRVVSLQYDELLRKLTPKTLPEDSLRKGLALVKSPSGQYYDQNKAEQITSLRYWLEAPDSPLLILGAAPRAQIKAKAVALELLGSLETTGTARLWHLAHPGQDEDEFSHTAVLRSLVFQVLVLAPELLTSNTADLDAVTSMGYCNEAQLMDLLCGLISQLPRCFLLLESTCERGLSHKSEESLVLLESLVSRCEGSNSVLKALLLVGDTSLIESSSRSRRVTIMTVKWQAPPPAHMRHCRPPQLPCKQ</sequence>
<protein>
    <submittedName>
        <fullName evidence="1">Uncharacterized protein</fullName>
    </submittedName>
</protein>
<dbReference type="EMBL" id="JANJQO010000052">
    <property type="protein sequence ID" value="KAJ2982911.1"/>
    <property type="molecule type" value="Genomic_DNA"/>
</dbReference>
<reference evidence="1" key="1">
    <citation type="submission" date="2022-08" db="EMBL/GenBank/DDBJ databases">
        <title>Genome Sequence of Lecanicillium fungicola.</title>
        <authorList>
            <person name="Buettner E."/>
        </authorList>
    </citation>
    <scope>NUCLEOTIDE SEQUENCE</scope>
    <source>
        <strain evidence="1">Babe33</strain>
    </source>
</reference>
<comment type="caution">
    <text evidence="1">The sequence shown here is derived from an EMBL/GenBank/DDBJ whole genome shotgun (WGS) entry which is preliminary data.</text>
</comment>
<evidence type="ECO:0000313" key="2">
    <source>
        <dbReference type="Proteomes" id="UP001143910"/>
    </source>
</evidence>